<accession>A0ACC0QQ98</accession>
<dbReference type="Proteomes" id="UP001065298">
    <property type="component" value="Chromosome 7"/>
</dbReference>
<evidence type="ECO:0000313" key="1">
    <source>
        <dbReference type="EMBL" id="KAI8663345.1"/>
    </source>
</evidence>
<comment type="caution">
    <text evidence="1">The sequence shown here is derived from an EMBL/GenBank/DDBJ whole genome shotgun (WGS) entry which is preliminary data.</text>
</comment>
<reference evidence="1" key="1">
    <citation type="submission" date="2022-06" db="EMBL/GenBank/DDBJ databases">
        <title>Fusarium solani species complex genomes reveal bases of compartmentalisation and animal pathogenesis.</title>
        <authorList>
            <person name="Tsai I.J."/>
        </authorList>
    </citation>
    <scope>NUCLEOTIDE SEQUENCE</scope>
    <source>
        <strain evidence="1">Fu6.1</strain>
    </source>
</reference>
<gene>
    <name evidence="1" type="ORF">NCS57_00935100</name>
</gene>
<evidence type="ECO:0000313" key="2">
    <source>
        <dbReference type="Proteomes" id="UP001065298"/>
    </source>
</evidence>
<name>A0ACC0QQ98_9HYPO</name>
<sequence length="368" mass="40938">MDEASSYAKSFYKQAYNPALSTLQAPVTTMGQSWNPRDGTPNLSGKVALVTGANSGIGLHTVKHLASKGAKVYYTARSEAKAKAAREEIRSLAPGIPENLLVWLQLDLGDIGSVLKATAWMRENESKLDILINNAGLATKDLETNEAGWETAMAVCHVGHFVLTNGLLPLLKNAAAVKDADVRVVTVSSSANHIFLPADYTFDFSSPAFLRGELPYEPWKYRYVQKRMFNINALLYSMAKLANVLFAQELQRRFDQAKIPILSLSINPGAVKSDNAIGIFSSFLQPLIRRTMLDLDEGSFTTLFAATAPEVWRKPEVYKGKYLEPFGEVKEPHRVAKDLNQVSAFWETTTKEVEKYLSQRHQTSLFEW</sequence>
<dbReference type="EMBL" id="CM046509">
    <property type="protein sequence ID" value="KAI8663345.1"/>
    <property type="molecule type" value="Genomic_DNA"/>
</dbReference>
<proteinExistence type="predicted"/>
<protein>
    <submittedName>
        <fullName evidence="1">Uncharacterized protein</fullName>
    </submittedName>
</protein>
<keyword evidence="2" id="KW-1185">Reference proteome</keyword>
<organism evidence="1 2">
    <name type="scientific">Fusarium keratoplasticum</name>
    <dbReference type="NCBI Taxonomy" id="1328300"/>
    <lineage>
        <taxon>Eukaryota</taxon>
        <taxon>Fungi</taxon>
        <taxon>Dikarya</taxon>
        <taxon>Ascomycota</taxon>
        <taxon>Pezizomycotina</taxon>
        <taxon>Sordariomycetes</taxon>
        <taxon>Hypocreomycetidae</taxon>
        <taxon>Hypocreales</taxon>
        <taxon>Nectriaceae</taxon>
        <taxon>Fusarium</taxon>
        <taxon>Fusarium solani species complex</taxon>
    </lineage>
</organism>